<feature type="signal peptide" evidence="1">
    <location>
        <begin position="1"/>
        <end position="18"/>
    </location>
</feature>
<name>A0A224YMY9_9ACAR</name>
<dbReference type="SUPFAM" id="SSF50814">
    <property type="entry name" value="Lipocalins"/>
    <property type="match status" value="1"/>
</dbReference>
<protein>
    <submittedName>
        <fullName evidence="2">Lipocalin</fullName>
    </submittedName>
</protein>
<evidence type="ECO:0000256" key="1">
    <source>
        <dbReference type="SAM" id="SignalP"/>
    </source>
</evidence>
<feature type="chain" id="PRO_5012759190" evidence="1">
    <location>
        <begin position="19"/>
        <end position="214"/>
    </location>
</feature>
<dbReference type="Gene3D" id="2.40.128.20">
    <property type="match status" value="1"/>
</dbReference>
<keyword evidence="1" id="KW-0732">Signal</keyword>
<organism evidence="2">
    <name type="scientific">Rhipicephalus zambeziensis</name>
    <dbReference type="NCBI Taxonomy" id="60191"/>
    <lineage>
        <taxon>Eukaryota</taxon>
        <taxon>Metazoa</taxon>
        <taxon>Ecdysozoa</taxon>
        <taxon>Arthropoda</taxon>
        <taxon>Chelicerata</taxon>
        <taxon>Arachnida</taxon>
        <taxon>Acari</taxon>
        <taxon>Parasitiformes</taxon>
        <taxon>Ixodida</taxon>
        <taxon>Ixodoidea</taxon>
        <taxon>Ixodidae</taxon>
        <taxon>Rhipicephalinae</taxon>
        <taxon>Rhipicephalus</taxon>
        <taxon>Rhipicephalus</taxon>
    </lineage>
</organism>
<accession>A0A224YMY9</accession>
<reference evidence="2" key="1">
    <citation type="journal article" date="2017" name="Parasit. Vectors">
        <title>Sialotranscriptomics of Rhipicephalus zambeziensis reveals intricate expression profiles of secretory proteins and suggests tight temporal transcriptional regulation during blood-feeding.</title>
        <authorList>
            <person name="de Castro M.H."/>
            <person name="de Klerk D."/>
            <person name="Pienaar R."/>
            <person name="Rees D.J.G."/>
            <person name="Mans B.J."/>
        </authorList>
    </citation>
    <scope>NUCLEOTIDE SEQUENCE</scope>
    <source>
        <tissue evidence="2">Salivary glands</tissue>
    </source>
</reference>
<dbReference type="EMBL" id="GFPF01004044">
    <property type="protein sequence ID" value="MAA15190.1"/>
    <property type="molecule type" value="Transcribed_RNA"/>
</dbReference>
<dbReference type="InterPro" id="IPR012674">
    <property type="entry name" value="Calycin"/>
</dbReference>
<sequence length="214" mass="24149">MATLTALVLWTLVSTSMTLRNYSPFDSINVDLSSFQDPWPIINDTRDVYLGRVSMENATFECVYSRYFRYEGSNKTVDRSLDFGTLNVSSLNISLGVKYETPVNQSNLTTLEVASMEKREIVLLNKSYTIGNHTFLVLYGDPTCLILGNAINEAEEETDEMDEPGFTNCTLWFPYKDGYLSPPTCCEFLLVVLCGQNSKVVSQSCHKLRNVESH</sequence>
<evidence type="ECO:0000313" key="2">
    <source>
        <dbReference type="EMBL" id="MAA15190.1"/>
    </source>
</evidence>
<dbReference type="AlphaFoldDB" id="A0A224YMY9"/>
<proteinExistence type="predicted"/>